<sequence>MPHSIRVAEAPNGALTYAIPVPPQSLPPVAPRQLLAAWELAREAADRQQWGKPRLLLFPPAEGSPSELAIADRDAGAWAEAIDAAIGLDTMAGLSLCLRLLALVELLGRARWLTALFAVTPSGIDLHPALLGAAAAMPLDAGARFDESGLRRLLSRRLPRAEPAGGGISGLGRTA</sequence>
<reference evidence="1 2" key="1">
    <citation type="submission" date="2021-01" db="EMBL/GenBank/DDBJ databases">
        <title>Belnapia mucosa sp. nov. and Belnapia arida sp. nov., isolated from the Tabernas Desert (Almeria, Spain).</title>
        <authorList>
            <person name="Molina-Menor E."/>
            <person name="Vidal-Verdu A."/>
            <person name="Calonge A."/>
            <person name="Satari L."/>
            <person name="Pereto Magraner J."/>
            <person name="Porcar Miralles M."/>
        </authorList>
    </citation>
    <scope>NUCLEOTIDE SEQUENCE [LARGE SCALE GENOMIC DNA]</scope>
    <source>
        <strain evidence="1 2">T6</strain>
    </source>
</reference>
<dbReference type="RefSeq" id="WP_202827607.1">
    <property type="nucleotide sequence ID" value="NZ_JAEUXJ010000010.1"/>
</dbReference>
<gene>
    <name evidence="1" type="ORF">JMJ55_21260</name>
</gene>
<name>A0ABS1V887_9PROT</name>
<comment type="caution">
    <text evidence="1">The sequence shown here is derived from an EMBL/GenBank/DDBJ whole genome shotgun (WGS) entry which is preliminary data.</text>
</comment>
<evidence type="ECO:0000313" key="2">
    <source>
        <dbReference type="Proteomes" id="UP000606490"/>
    </source>
</evidence>
<dbReference type="EMBL" id="JAEUXJ010000010">
    <property type="protein sequence ID" value="MBL6457870.1"/>
    <property type="molecule type" value="Genomic_DNA"/>
</dbReference>
<organism evidence="1 2">
    <name type="scientific">Belnapia mucosa</name>
    <dbReference type="NCBI Taxonomy" id="2804532"/>
    <lineage>
        <taxon>Bacteria</taxon>
        <taxon>Pseudomonadati</taxon>
        <taxon>Pseudomonadota</taxon>
        <taxon>Alphaproteobacteria</taxon>
        <taxon>Acetobacterales</taxon>
        <taxon>Roseomonadaceae</taxon>
        <taxon>Belnapia</taxon>
    </lineage>
</organism>
<evidence type="ECO:0000313" key="1">
    <source>
        <dbReference type="EMBL" id="MBL6457870.1"/>
    </source>
</evidence>
<proteinExistence type="predicted"/>
<keyword evidence="2" id="KW-1185">Reference proteome</keyword>
<protein>
    <submittedName>
        <fullName evidence="1">Uncharacterized protein</fullName>
    </submittedName>
</protein>
<dbReference type="Proteomes" id="UP000606490">
    <property type="component" value="Unassembled WGS sequence"/>
</dbReference>
<accession>A0ABS1V887</accession>